<dbReference type="PANTHER" id="PTHR43464">
    <property type="entry name" value="METHYLTRANSFERASE"/>
    <property type="match status" value="1"/>
</dbReference>
<protein>
    <submittedName>
        <fullName evidence="5">Methyltransferase domain-containing protein</fullName>
    </submittedName>
</protein>
<evidence type="ECO:0000256" key="3">
    <source>
        <dbReference type="ARBA" id="ARBA00022691"/>
    </source>
</evidence>
<dbReference type="Pfam" id="PF13649">
    <property type="entry name" value="Methyltransf_25"/>
    <property type="match status" value="1"/>
</dbReference>
<dbReference type="SUPFAM" id="SSF53335">
    <property type="entry name" value="S-adenosyl-L-methionine-dependent methyltransferases"/>
    <property type="match status" value="1"/>
</dbReference>
<name>A0A5C1A4G8_9BACT</name>
<evidence type="ECO:0000256" key="1">
    <source>
        <dbReference type="ARBA" id="ARBA00022603"/>
    </source>
</evidence>
<dbReference type="GO" id="GO:0032259">
    <property type="term" value="P:methylation"/>
    <property type="evidence" value="ECO:0007669"/>
    <property type="project" value="UniProtKB-KW"/>
</dbReference>
<keyword evidence="2 5" id="KW-0808">Transferase</keyword>
<dbReference type="KEGG" id="lrs:PX52LOC_00131"/>
<proteinExistence type="predicted"/>
<keyword evidence="3" id="KW-0949">S-adenosyl-L-methionine</keyword>
<dbReference type="Gene3D" id="3.40.50.150">
    <property type="entry name" value="Vaccinia Virus protein VP39"/>
    <property type="match status" value="1"/>
</dbReference>
<reference evidence="6" key="1">
    <citation type="submission" date="2019-08" db="EMBL/GenBank/DDBJ databases">
        <title>Limnoglobus roseus gen. nov., sp. nov., a novel freshwater planctomycete with a giant genome from the family Gemmataceae.</title>
        <authorList>
            <person name="Kulichevskaya I.S."/>
            <person name="Naumoff D.G."/>
            <person name="Miroshnikov K."/>
            <person name="Ivanova A."/>
            <person name="Philippov D.A."/>
            <person name="Hakobyan A."/>
            <person name="Rijpstra I.C."/>
            <person name="Sinninghe Damste J.S."/>
            <person name="Liesack W."/>
            <person name="Dedysh S.N."/>
        </authorList>
    </citation>
    <scope>NUCLEOTIDE SEQUENCE [LARGE SCALE GENOMIC DNA]</scope>
    <source>
        <strain evidence="6">PX52</strain>
    </source>
</reference>
<dbReference type="AlphaFoldDB" id="A0A5C1A4G8"/>
<dbReference type="Proteomes" id="UP000324974">
    <property type="component" value="Chromosome"/>
</dbReference>
<sequence>MLGLSRRDRRPELMDDPALDAAEHRRALAGLARLNAVSNGAGAVWYSIRALASELSRPIRVLDVASGSGDGPVAMAGMAKRAGFSVAFAGCDISPTAVAAATERAATANAPVEFFQHDVLKDDLPGGFDVVTCSLFLHHLDEPDAVLLLQRMDRAATALGIVSDLSRSRWNYLQVWFACRLLTRSPVVRYDGPVSVRAAFTPAEATALAKRAGLKNVHASPRFPCRFQLSWRKR</sequence>
<gene>
    <name evidence="5" type="ORF">PX52LOC_00131</name>
</gene>
<evidence type="ECO:0000313" key="5">
    <source>
        <dbReference type="EMBL" id="QEL13277.1"/>
    </source>
</evidence>
<dbReference type="OrthoDB" id="9800454at2"/>
<dbReference type="EMBL" id="CP042425">
    <property type="protein sequence ID" value="QEL13277.1"/>
    <property type="molecule type" value="Genomic_DNA"/>
</dbReference>
<organism evidence="5 6">
    <name type="scientific">Limnoglobus roseus</name>
    <dbReference type="NCBI Taxonomy" id="2598579"/>
    <lineage>
        <taxon>Bacteria</taxon>
        <taxon>Pseudomonadati</taxon>
        <taxon>Planctomycetota</taxon>
        <taxon>Planctomycetia</taxon>
        <taxon>Gemmatales</taxon>
        <taxon>Gemmataceae</taxon>
        <taxon>Limnoglobus</taxon>
    </lineage>
</organism>
<evidence type="ECO:0000256" key="2">
    <source>
        <dbReference type="ARBA" id="ARBA00022679"/>
    </source>
</evidence>
<dbReference type="RefSeq" id="WP_149108257.1">
    <property type="nucleotide sequence ID" value="NZ_CP042425.1"/>
</dbReference>
<keyword evidence="6" id="KW-1185">Reference proteome</keyword>
<accession>A0A5C1A4G8</accession>
<feature type="domain" description="Methyltransferase" evidence="4">
    <location>
        <begin position="61"/>
        <end position="155"/>
    </location>
</feature>
<evidence type="ECO:0000259" key="4">
    <source>
        <dbReference type="Pfam" id="PF13649"/>
    </source>
</evidence>
<dbReference type="InterPro" id="IPR029063">
    <property type="entry name" value="SAM-dependent_MTases_sf"/>
</dbReference>
<evidence type="ECO:0000313" key="6">
    <source>
        <dbReference type="Proteomes" id="UP000324974"/>
    </source>
</evidence>
<dbReference type="InterPro" id="IPR041698">
    <property type="entry name" value="Methyltransf_25"/>
</dbReference>
<dbReference type="PANTHER" id="PTHR43464:SF19">
    <property type="entry name" value="UBIQUINONE BIOSYNTHESIS O-METHYLTRANSFERASE, MITOCHONDRIAL"/>
    <property type="match status" value="1"/>
</dbReference>
<dbReference type="CDD" id="cd02440">
    <property type="entry name" value="AdoMet_MTases"/>
    <property type="match status" value="1"/>
</dbReference>
<keyword evidence="1 5" id="KW-0489">Methyltransferase</keyword>
<dbReference type="GO" id="GO:0008168">
    <property type="term" value="F:methyltransferase activity"/>
    <property type="evidence" value="ECO:0007669"/>
    <property type="project" value="UniProtKB-KW"/>
</dbReference>